<dbReference type="GO" id="GO:0003676">
    <property type="term" value="F:nucleic acid binding"/>
    <property type="evidence" value="ECO:0007669"/>
    <property type="project" value="InterPro"/>
</dbReference>
<feature type="domain" description="NERD" evidence="1">
    <location>
        <begin position="61"/>
        <end position="181"/>
    </location>
</feature>
<dbReference type="GO" id="GO:0000166">
    <property type="term" value="F:nucleotide binding"/>
    <property type="evidence" value="ECO:0007669"/>
    <property type="project" value="InterPro"/>
</dbReference>
<reference evidence="3 4" key="1">
    <citation type="submission" date="2016-11" db="EMBL/GenBank/DDBJ databases">
        <authorList>
            <person name="Jaros S."/>
            <person name="Januszkiewicz K."/>
            <person name="Wedrychowicz H."/>
        </authorList>
    </citation>
    <scope>NUCLEOTIDE SEQUENCE [LARGE SCALE GENOMIC DNA]</scope>
    <source>
        <strain evidence="3 4">DSM 2631</strain>
    </source>
</reference>
<accession>A0A1M4Z8Q1</accession>
<organism evidence="3 4">
    <name type="scientific">Clostridium fallax</name>
    <dbReference type="NCBI Taxonomy" id="1533"/>
    <lineage>
        <taxon>Bacteria</taxon>
        <taxon>Bacillati</taxon>
        <taxon>Bacillota</taxon>
        <taxon>Clostridia</taxon>
        <taxon>Eubacteriales</taxon>
        <taxon>Clostridiaceae</taxon>
        <taxon>Clostridium</taxon>
    </lineage>
</organism>
<dbReference type="InterPro" id="IPR010997">
    <property type="entry name" value="HRDC-like_sf"/>
</dbReference>
<feature type="domain" description="HRDC" evidence="2">
    <location>
        <begin position="282"/>
        <end position="356"/>
    </location>
</feature>
<evidence type="ECO:0000259" key="1">
    <source>
        <dbReference type="PROSITE" id="PS50965"/>
    </source>
</evidence>
<evidence type="ECO:0000259" key="2">
    <source>
        <dbReference type="PROSITE" id="PS50967"/>
    </source>
</evidence>
<dbReference type="Pfam" id="PF00570">
    <property type="entry name" value="HRDC"/>
    <property type="match status" value="1"/>
</dbReference>
<sequence length="356" mass="41512">MGFFKSLIQLFGSKSETLKGPTFVKKFSENNKQLKDLEKILKIAPKDLESKIKQEMKCISYGINGEKNIAYELKNSHMPILILHDLYLKYNGLSAQIDYVVIGSKFILVIECKNMFGEIEITNSGDFIRYFKDFNGKLYKKEGIYSPIVQNERHVELIKDILKKEGLLKKDYNGLINHIVTIANPKTVINSRFAKKEIKDHIIKHEQLINKMKSLNNNNNNNNKCISQKNMNEIAKILLKYNGKFNIDYKRKYGLSKETSINNKENKITQKEKRNNFKVSKDLEDTKIYKDLKEYRLNKSKKEGIPPYCVYTNRELENIINSMPKTLDELKTINGFGTVKCEKYGRDIIKIVKKNR</sequence>
<dbReference type="RefSeq" id="WP_072897724.1">
    <property type="nucleotide sequence ID" value="NZ_FQVM01000039.1"/>
</dbReference>
<gene>
    <name evidence="3" type="ORF">SAMN05443638_13919</name>
</gene>
<dbReference type="InterPro" id="IPR011528">
    <property type="entry name" value="NERD"/>
</dbReference>
<protein>
    <submittedName>
        <fullName evidence="3">HRDC domain-containing protein</fullName>
    </submittedName>
</protein>
<keyword evidence="4" id="KW-1185">Reference proteome</keyword>
<dbReference type="EMBL" id="FQVM01000039">
    <property type="protein sequence ID" value="SHF14385.1"/>
    <property type="molecule type" value="Genomic_DNA"/>
</dbReference>
<dbReference type="STRING" id="1533.SAMN05443638_13919"/>
<dbReference type="InterPro" id="IPR044876">
    <property type="entry name" value="HRDC_dom_sf"/>
</dbReference>
<evidence type="ECO:0000313" key="4">
    <source>
        <dbReference type="Proteomes" id="UP000184035"/>
    </source>
</evidence>
<dbReference type="InterPro" id="IPR002121">
    <property type="entry name" value="HRDC_dom"/>
</dbReference>
<dbReference type="SUPFAM" id="SSF47819">
    <property type="entry name" value="HRDC-like"/>
    <property type="match status" value="1"/>
</dbReference>
<proteinExistence type="predicted"/>
<dbReference type="Pfam" id="PF08378">
    <property type="entry name" value="NERD"/>
    <property type="match status" value="1"/>
</dbReference>
<dbReference type="PROSITE" id="PS50967">
    <property type="entry name" value="HRDC"/>
    <property type="match status" value="1"/>
</dbReference>
<dbReference type="OrthoDB" id="9776650at2"/>
<name>A0A1M4Z8Q1_9CLOT</name>
<dbReference type="AlphaFoldDB" id="A0A1M4Z8Q1"/>
<dbReference type="Gene3D" id="1.10.150.80">
    <property type="entry name" value="HRDC domain"/>
    <property type="match status" value="1"/>
</dbReference>
<dbReference type="SMART" id="SM00341">
    <property type="entry name" value="HRDC"/>
    <property type="match status" value="1"/>
</dbReference>
<dbReference type="Proteomes" id="UP000184035">
    <property type="component" value="Unassembled WGS sequence"/>
</dbReference>
<evidence type="ECO:0000313" key="3">
    <source>
        <dbReference type="EMBL" id="SHF14385.1"/>
    </source>
</evidence>
<dbReference type="PROSITE" id="PS50965">
    <property type="entry name" value="NERD"/>
    <property type="match status" value="1"/>
</dbReference>